<accession>A0A8K0UVK3</accession>
<dbReference type="GO" id="GO:0005794">
    <property type="term" value="C:Golgi apparatus"/>
    <property type="evidence" value="ECO:0007669"/>
    <property type="project" value="TreeGrafter"/>
</dbReference>
<sequence>MEEQQPKTPNVPDGRVSEEDPEVSSDTEESDAEDASGSLEQSGEVGDNLALVSSSAATEPEVPDPFLVDDSDDPVSDEEEDQDASQSAEGSEENDNVTPADEIALAQSVVELPPLTTPVSALMSTEAHPLASPLQVNKPMPPAPVDTLPAPSSPTSSSDDDEPPALFISGLTAPTMFLPIPNTDALSTLLAKYIPPEQRPRRDTTGEWQRSDYHTLVMTNSWRALARMARDRIVATDPGEVALLLNLWYVRLSSLARLRLYAQTNHEMANLFSVLSPPQPLPTSNTLSTQPSAGSSTGSSLSSHPSVSSLGLPQTQHRSTLSQAEHEYIWENLLPFELEVLRAKSKYWEGDHMGYLDELSALLGKCKRSARRAGRGGVKGKTGARDDQAVGMWKERGARICLIMVSQLIEMKDFPAATTLMESLLSSNSTPSPRLRAALARIHLQSGNLAAATEHFAKIADDPTSPRSLKVINTALLAGAEGDWDKAVTTLRTLVDADEGEEGVEEKERHVAANNLAVALLGQGHLKEGIRVLEESLQSSPSTVVSAEPMLFNLSTLYELRANIVAEKKRDLLVEVSKWAGDGLRTTCLKMTSA</sequence>
<feature type="region of interest" description="Disordered" evidence="1">
    <location>
        <begin position="132"/>
        <end position="165"/>
    </location>
</feature>
<protein>
    <submittedName>
        <fullName evidence="2">Uncharacterized protein</fullName>
    </submittedName>
</protein>
<keyword evidence="3" id="KW-1185">Reference proteome</keyword>
<dbReference type="SUPFAM" id="SSF48452">
    <property type="entry name" value="TPR-like"/>
    <property type="match status" value="1"/>
</dbReference>
<comment type="caution">
    <text evidence="2">The sequence shown here is derived from an EMBL/GenBank/DDBJ whole genome shotgun (WGS) entry which is preliminary data.</text>
</comment>
<dbReference type="AlphaFoldDB" id="A0A8K0UVK3"/>
<dbReference type="GO" id="GO:0030008">
    <property type="term" value="C:TRAPP complex"/>
    <property type="evidence" value="ECO:0007669"/>
    <property type="project" value="TreeGrafter"/>
</dbReference>
<dbReference type="PANTHER" id="PTHR21581">
    <property type="entry name" value="D-ALANYL-D-ALANINE CARBOXYPEPTIDASE"/>
    <property type="match status" value="1"/>
</dbReference>
<name>A0A8K0UVK3_9AGAR</name>
<feature type="region of interest" description="Disordered" evidence="1">
    <location>
        <begin position="280"/>
        <end position="316"/>
    </location>
</feature>
<feature type="compositionally biased region" description="Low complexity" evidence="1">
    <location>
        <begin position="291"/>
        <end position="313"/>
    </location>
</feature>
<dbReference type="Pfam" id="PF13432">
    <property type="entry name" value="TPR_16"/>
    <property type="match status" value="2"/>
</dbReference>
<feature type="compositionally biased region" description="Acidic residues" evidence="1">
    <location>
        <begin position="19"/>
        <end position="34"/>
    </location>
</feature>
<evidence type="ECO:0000313" key="2">
    <source>
        <dbReference type="EMBL" id="KAH8105499.1"/>
    </source>
</evidence>
<dbReference type="EMBL" id="JAEVFJ010000004">
    <property type="protein sequence ID" value="KAH8105499.1"/>
    <property type="molecule type" value="Genomic_DNA"/>
</dbReference>
<dbReference type="InterPro" id="IPR011990">
    <property type="entry name" value="TPR-like_helical_dom_sf"/>
</dbReference>
<organism evidence="2 3">
    <name type="scientific">Cristinia sonorae</name>
    <dbReference type="NCBI Taxonomy" id="1940300"/>
    <lineage>
        <taxon>Eukaryota</taxon>
        <taxon>Fungi</taxon>
        <taxon>Dikarya</taxon>
        <taxon>Basidiomycota</taxon>
        <taxon>Agaricomycotina</taxon>
        <taxon>Agaricomycetes</taxon>
        <taxon>Agaricomycetidae</taxon>
        <taxon>Agaricales</taxon>
        <taxon>Pleurotineae</taxon>
        <taxon>Stephanosporaceae</taxon>
        <taxon>Cristinia</taxon>
    </lineage>
</organism>
<dbReference type="PANTHER" id="PTHR21581:SF6">
    <property type="entry name" value="TRAFFICKING PROTEIN PARTICLE COMPLEX SUBUNIT 12"/>
    <property type="match status" value="1"/>
</dbReference>
<dbReference type="Proteomes" id="UP000813824">
    <property type="component" value="Unassembled WGS sequence"/>
</dbReference>
<feature type="region of interest" description="Disordered" evidence="1">
    <location>
        <begin position="1"/>
        <end position="99"/>
    </location>
</feature>
<proteinExistence type="predicted"/>
<gene>
    <name evidence="2" type="ORF">BXZ70DRAFT_530234</name>
</gene>
<dbReference type="Gene3D" id="1.25.40.10">
    <property type="entry name" value="Tetratricopeptide repeat domain"/>
    <property type="match status" value="1"/>
</dbReference>
<dbReference type="OrthoDB" id="428342at2759"/>
<reference evidence="2" key="1">
    <citation type="journal article" date="2021" name="New Phytol.">
        <title>Evolutionary innovations through gain and loss of genes in the ectomycorrhizal Boletales.</title>
        <authorList>
            <person name="Wu G."/>
            <person name="Miyauchi S."/>
            <person name="Morin E."/>
            <person name="Kuo A."/>
            <person name="Drula E."/>
            <person name="Varga T."/>
            <person name="Kohler A."/>
            <person name="Feng B."/>
            <person name="Cao Y."/>
            <person name="Lipzen A."/>
            <person name="Daum C."/>
            <person name="Hundley H."/>
            <person name="Pangilinan J."/>
            <person name="Johnson J."/>
            <person name="Barry K."/>
            <person name="LaButti K."/>
            <person name="Ng V."/>
            <person name="Ahrendt S."/>
            <person name="Min B."/>
            <person name="Choi I.G."/>
            <person name="Park H."/>
            <person name="Plett J.M."/>
            <person name="Magnuson J."/>
            <person name="Spatafora J.W."/>
            <person name="Nagy L.G."/>
            <person name="Henrissat B."/>
            <person name="Grigoriev I.V."/>
            <person name="Yang Z.L."/>
            <person name="Xu J."/>
            <person name="Martin F.M."/>
        </authorList>
    </citation>
    <scope>NUCLEOTIDE SEQUENCE</scope>
    <source>
        <strain evidence="2">KKN 215</strain>
    </source>
</reference>
<evidence type="ECO:0000313" key="3">
    <source>
        <dbReference type="Proteomes" id="UP000813824"/>
    </source>
</evidence>
<feature type="compositionally biased region" description="Acidic residues" evidence="1">
    <location>
        <begin position="67"/>
        <end position="83"/>
    </location>
</feature>
<feature type="compositionally biased region" description="Low complexity" evidence="1">
    <location>
        <begin position="146"/>
        <end position="157"/>
    </location>
</feature>
<evidence type="ECO:0000256" key="1">
    <source>
        <dbReference type="SAM" id="MobiDB-lite"/>
    </source>
</evidence>